<dbReference type="GO" id="GO:0008976">
    <property type="term" value="F:polyphosphate kinase activity"/>
    <property type="evidence" value="ECO:0007669"/>
    <property type="project" value="UniProtKB-UniRule"/>
</dbReference>
<dbReference type="PIRSF" id="PIRSF015589">
    <property type="entry name" value="PP_kinase"/>
    <property type="match status" value="1"/>
</dbReference>
<feature type="binding site" evidence="6">
    <location>
        <position position="567"/>
    </location>
    <ligand>
        <name>ATP</name>
        <dbReference type="ChEBI" id="CHEBI:30616"/>
    </ligand>
</feature>
<dbReference type="AlphaFoldDB" id="A0A542W0P3"/>
<evidence type="ECO:0000259" key="11">
    <source>
        <dbReference type="Pfam" id="PF17941"/>
    </source>
</evidence>
<comment type="PTM">
    <text evidence="6 7">An intermediate of this reaction is the autophosphorylated ppk in which a phosphate is covalently linked to a histidine residue through a N-P bond.</text>
</comment>
<accession>A0A542W0P3</accession>
<dbReference type="SUPFAM" id="SSF143724">
    <property type="entry name" value="PHP14-like"/>
    <property type="match status" value="1"/>
</dbReference>
<dbReference type="Pfam" id="PF02503">
    <property type="entry name" value="PP_kinase"/>
    <property type="match status" value="1"/>
</dbReference>
<keyword evidence="3 6" id="KW-0547">Nucleotide-binding</keyword>
<evidence type="ECO:0000313" key="13">
    <source>
        <dbReference type="Proteomes" id="UP000316887"/>
    </source>
</evidence>
<dbReference type="InterPro" id="IPR036832">
    <property type="entry name" value="PPK_N_dom_sf"/>
</dbReference>
<evidence type="ECO:0000259" key="8">
    <source>
        <dbReference type="Pfam" id="PF02503"/>
    </source>
</evidence>
<name>A0A542W0P3_ZYMMB</name>
<keyword evidence="1 6" id="KW-0597">Phosphoprotein</keyword>
<dbReference type="Gene3D" id="3.30.1840.10">
    <property type="entry name" value="Polyphosphate kinase middle domain"/>
    <property type="match status" value="1"/>
</dbReference>
<proteinExistence type="inferred from homology"/>
<dbReference type="NCBIfam" id="NF003917">
    <property type="entry name" value="PRK05443.1-1"/>
    <property type="match status" value="1"/>
</dbReference>
<keyword evidence="6" id="KW-0460">Magnesium</keyword>
<comment type="similarity">
    <text evidence="6 7">Belongs to the polyphosphate kinase 1 (PPK1) family.</text>
</comment>
<evidence type="ECO:0000259" key="10">
    <source>
        <dbReference type="Pfam" id="PF13090"/>
    </source>
</evidence>
<dbReference type="GO" id="GO:0046872">
    <property type="term" value="F:metal ion binding"/>
    <property type="evidence" value="ECO:0007669"/>
    <property type="project" value="UniProtKB-KW"/>
</dbReference>
<dbReference type="InterPro" id="IPR003414">
    <property type="entry name" value="PP_kinase"/>
</dbReference>
<dbReference type="OrthoDB" id="9761456at2"/>
<dbReference type="InterPro" id="IPR025198">
    <property type="entry name" value="PPK_N_dom"/>
</dbReference>
<dbReference type="Pfam" id="PF13089">
    <property type="entry name" value="PP_kinase_N"/>
    <property type="match status" value="1"/>
</dbReference>
<gene>
    <name evidence="6" type="primary">ppk</name>
    <name evidence="12" type="ORF">FBY58_0722</name>
</gene>
<feature type="binding site" evidence="6">
    <location>
        <position position="471"/>
    </location>
    <ligand>
        <name>ATP</name>
        <dbReference type="ChEBI" id="CHEBI:30616"/>
    </ligand>
</feature>
<organism evidence="12 13">
    <name type="scientific">Zymomonas mobilis</name>
    <dbReference type="NCBI Taxonomy" id="542"/>
    <lineage>
        <taxon>Bacteria</taxon>
        <taxon>Pseudomonadati</taxon>
        <taxon>Pseudomonadota</taxon>
        <taxon>Alphaproteobacteria</taxon>
        <taxon>Sphingomonadales</taxon>
        <taxon>Zymomonadaceae</taxon>
        <taxon>Zymomonas</taxon>
    </lineage>
</organism>
<dbReference type="Gene3D" id="1.20.58.310">
    <property type="entry name" value="Polyphosphate kinase N-terminal domain"/>
    <property type="match status" value="1"/>
</dbReference>
<dbReference type="InterPro" id="IPR036830">
    <property type="entry name" value="PP_kinase_middle_dom_sf"/>
</dbReference>
<comment type="cofactor">
    <cofactor evidence="6">
        <name>Mg(2+)</name>
        <dbReference type="ChEBI" id="CHEBI:18420"/>
    </cofactor>
</comment>
<dbReference type="NCBIfam" id="NF003921">
    <property type="entry name" value="PRK05443.2-2"/>
    <property type="match status" value="1"/>
</dbReference>
<evidence type="ECO:0000256" key="3">
    <source>
        <dbReference type="ARBA" id="ARBA00022741"/>
    </source>
</evidence>
<keyword evidence="6" id="KW-0479">Metal-binding</keyword>
<feature type="binding site" evidence="6">
    <location>
        <position position="595"/>
    </location>
    <ligand>
        <name>ATP</name>
        <dbReference type="ChEBI" id="CHEBI:30616"/>
    </ligand>
</feature>
<dbReference type="GO" id="GO:0009358">
    <property type="term" value="C:polyphosphate kinase complex"/>
    <property type="evidence" value="ECO:0007669"/>
    <property type="project" value="InterPro"/>
</dbReference>
<feature type="domain" description="Polyphosphate kinase N-terminal" evidence="9">
    <location>
        <begin position="13"/>
        <end position="117"/>
    </location>
</feature>
<evidence type="ECO:0000256" key="7">
    <source>
        <dbReference type="RuleBase" id="RU003800"/>
    </source>
</evidence>
<feature type="binding site" evidence="6">
    <location>
        <position position="408"/>
    </location>
    <ligand>
        <name>Mg(2+)</name>
        <dbReference type="ChEBI" id="CHEBI:18420"/>
    </ligand>
</feature>
<dbReference type="GO" id="GO:0005524">
    <property type="term" value="F:ATP binding"/>
    <property type="evidence" value="ECO:0007669"/>
    <property type="project" value="UniProtKB-KW"/>
</dbReference>
<evidence type="ECO:0000256" key="2">
    <source>
        <dbReference type="ARBA" id="ARBA00022679"/>
    </source>
</evidence>
<dbReference type="HAMAP" id="MF_00347">
    <property type="entry name" value="Polyphosphate_kinase"/>
    <property type="match status" value="1"/>
</dbReference>
<comment type="catalytic activity">
    <reaction evidence="6 7">
        <text>[phosphate](n) + ATP = [phosphate](n+1) + ADP</text>
        <dbReference type="Rhea" id="RHEA:19573"/>
        <dbReference type="Rhea" id="RHEA-COMP:9859"/>
        <dbReference type="Rhea" id="RHEA-COMP:14280"/>
        <dbReference type="ChEBI" id="CHEBI:16838"/>
        <dbReference type="ChEBI" id="CHEBI:30616"/>
        <dbReference type="ChEBI" id="CHEBI:456216"/>
        <dbReference type="EC" id="2.7.4.1"/>
    </reaction>
</comment>
<evidence type="ECO:0000256" key="1">
    <source>
        <dbReference type="ARBA" id="ARBA00022553"/>
    </source>
</evidence>
<feature type="domain" description="Polyphosphate kinase middle" evidence="8">
    <location>
        <begin position="127"/>
        <end position="305"/>
    </location>
</feature>
<evidence type="ECO:0000259" key="9">
    <source>
        <dbReference type="Pfam" id="PF13089"/>
    </source>
</evidence>
<evidence type="ECO:0000313" key="12">
    <source>
        <dbReference type="EMBL" id="TQL17158.1"/>
    </source>
</evidence>
<protein>
    <recommendedName>
        <fullName evidence="6 7">Polyphosphate kinase</fullName>
        <ecNumber evidence="6 7">2.7.4.1</ecNumber>
    </recommendedName>
    <alternativeName>
        <fullName evidence="6">ATP-polyphosphate phosphotransferase</fullName>
    </alternativeName>
    <alternativeName>
        <fullName evidence="6">Polyphosphoric acid kinase</fullName>
    </alternativeName>
</protein>
<keyword evidence="4 6" id="KW-0418">Kinase</keyword>
<dbReference type="GO" id="GO:0006799">
    <property type="term" value="P:polyphosphate biosynthetic process"/>
    <property type="evidence" value="ECO:0007669"/>
    <property type="project" value="UniProtKB-UniRule"/>
</dbReference>
<dbReference type="Pfam" id="PF17941">
    <property type="entry name" value="PP_kinase_C_1"/>
    <property type="match status" value="1"/>
</dbReference>
<comment type="function">
    <text evidence="6 7">Catalyzes the reversible transfer of the terminal phosphate of ATP to form a long-chain polyphosphate (polyP).</text>
</comment>
<sequence length="712" mass="80700">MSLIAELPLSERFFNRELSWLSFNHRVLEEAGNKVHPLLERLRFLSISGNNLDEFFMVRVAGLKGQQLQSLNAYSNDGMSIGQQLAALTESTRELMANQQECWHILREEMKTVGIQVLNIDEINGEDAELLENHFREQVFPVLTPQALDPAHPFPFIPNKGFSLVFDLVRQADKIPVRELLMIPSTLPRFIRLPSGHSSAKNPARYVAIETLIRRFVSILFPGFDVISHGAFRLIRDSDIEFQEEAEDLVLSFHSALKMRRKGRVIQLEMEKDMPPALEKLVCDEISGDAILFQSSGFLAISDLSRMVEEERPDLKFAPFTPRFPERIMEYGGDCFAAIRAKDIIVHHPYETFDVVLAFLQQAAADPDVVAIKQTLYRAGKQSAVIRSLVDAADAGKSVTALVELKARFDEEQNLKWATQLERAGVQVVYGFIDWKTHAKVSMVVRREGNSYRTYCHFGTGNYHPVTARIYTDLSFFTADQRAGRDAAQLFNYVTGYVEPPHLEMLSLSPHGLRDKLQKLIEAEIEHVKAGRPGVIWAKLNSLVDPSIIESLYRASQAGVHIDLIIRGICCLRPQVPGLSDNIRVKSIVGRFLEHSRIVCFGNGKGLPNKDALVFISSADWMQRNFDRRVETLVPIENPTVHAQVLDQIMVANLLDSEQSWRLLPDGRYERIKDPEHLFNLHHYFMTNPSLSGRGTALVDGKIPKLQLREEI</sequence>
<feature type="domain" description="Polyphosphate kinase C-terminal" evidence="11">
    <location>
        <begin position="335"/>
        <end position="499"/>
    </location>
</feature>
<dbReference type="PANTHER" id="PTHR30218">
    <property type="entry name" value="POLYPHOSPHATE KINASE"/>
    <property type="match status" value="1"/>
</dbReference>
<dbReference type="CDD" id="cd09165">
    <property type="entry name" value="PLDc_PaPPK1_C1_like"/>
    <property type="match status" value="1"/>
</dbReference>
<dbReference type="Pfam" id="PF13090">
    <property type="entry name" value="PP_kinase_C"/>
    <property type="match status" value="1"/>
</dbReference>
<keyword evidence="2 6" id="KW-0808">Transferase</keyword>
<dbReference type="InterPro" id="IPR041108">
    <property type="entry name" value="PP_kinase_C_1"/>
</dbReference>
<keyword evidence="5 6" id="KW-0067">ATP-binding</keyword>
<dbReference type="EC" id="2.7.4.1" evidence="6 7"/>
<dbReference type="CDD" id="cd09168">
    <property type="entry name" value="PLDc_PaPPK1_C2_like"/>
    <property type="match status" value="1"/>
</dbReference>
<evidence type="ECO:0000256" key="6">
    <source>
        <dbReference type="HAMAP-Rule" id="MF_00347"/>
    </source>
</evidence>
<dbReference type="SUPFAM" id="SSF140356">
    <property type="entry name" value="PPK N-terminal domain-like"/>
    <property type="match status" value="1"/>
</dbReference>
<dbReference type="Proteomes" id="UP000316887">
    <property type="component" value="Unassembled WGS sequence"/>
</dbReference>
<reference evidence="12 13" key="1">
    <citation type="submission" date="2019-06" db="EMBL/GenBank/DDBJ databases">
        <title>Genome sequencing of Zymomonas mobilis strains for genetic engineering and biofuel applications.</title>
        <authorList>
            <person name="Teravest M."/>
        </authorList>
    </citation>
    <scope>NUCLEOTIDE SEQUENCE [LARGE SCALE GENOMIC DNA]</scope>
    <source>
        <strain evidence="12 13">AN0101</strain>
    </source>
</reference>
<dbReference type="InterPro" id="IPR024953">
    <property type="entry name" value="PP_kinase_middle"/>
</dbReference>
<feature type="active site" description="Phosphohistidine intermediate" evidence="6">
    <location>
        <position position="438"/>
    </location>
</feature>
<dbReference type="NCBIfam" id="NF003918">
    <property type="entry name" value="PRK05443.1-2"/>
    <property type="match status" value="1"/>
</dbReference>
<dbReference type="EMBL" id="VFOF01000001">
    <property type="protein sequence ID" value="TQL17158.1"/>
    <property type="molecule type" value="Genomic_DNA"/>
</dbReference>
<feature type="binding site" evidence="6">
    <location>
        <position position="378"/>
    </location>
    <ligand>
        <name>Mg(2+)</name>
        <dbReference type="ChEBI" id="CHEBI:18420"/>
    </ligand>
</feature>
<dbReference type="RefSeq" id="WP_141919525.1">
    <property type="nucleotide sequence ID" value="NZ_VFOF01000001.1"/>
</dbReference>
<feature type="binding site" evidence="6">
    <location>
        <position position="51"/>
    </location>
    <ligand>
        <name>ATP</name>
        <dbReference type="ChEBI" id="CHEBI:30616"/>
    </ligand>
</feature>
<evidence type="ECO:0000256" key="4">
    <source>
        <dbReference type="ARBA" id="ARBA00022777"/>
    </source>
</evidence>
<dbReference type="Gene3D" id="3.30.870.10">
    <property type="entry name" value="Endonuclease Chain A"/>
    <property type="match status" value="2"/>
</dbReference>
<dbReference type="NCBIfam" id="TIGR03705">
    <property type="entry name" value="poly_P_kin"/>
    <property type="match status" value="1"/>
</dbReference>
<dbReference type="NCBIfam" id="NF003919">
    <property type="entry name" value="PRK05443.1-4"/>
    <property type="match status" value="1"/>
</dbReference>
<dbReference type="SUPFAM" id="SSF56024">
    <property type="entry name" value="Phospholipase D/nuclease"/>
    <property type="match status" value="2"/>
</dbReference>
<feature type="domain" description="Polyphosphate kinase C-terminal" evidence="10">
    <location>
        <begin position="506"/>
        <end position="675"/>
    </location>
</feature>
<dbReference type="InterPro" id="IPR025200">
    <property type="entry name" value="PPK_C_dom2"/>
</dbReference>
<evidence type="ECO:0000256" key="5">
    <source>
        <dbReference type="ARBA" id="ARBA00022840"/>
    </source>
</evidence>
<comment type="caution">
    <text evidence="12">The sequence shown here is derived from an EMBL/GenBank/DDBJ whole genome shotgun (WGS) entry which is preliminary data.</text>
</comment>
<dbReference type="PANTHER" id="PTHR30218:SF0">
    <property type="entry name" value="POLYPHOSPHATE KINASE"/>
    <property type="match status" value="1"/>
</dbReference>